<organism evidence="2 3">
    <name type="scientific">Psittacicella melopsittaci</name>
    <dbReference type="NCBI Taxonomy" id="2028576"/>
    <lineage>
        <taxon>Bacteria</taxon>
        <taxon>Pseudomonadati</taxon>
        <taxon>Pseudomonadota</taxon>
        <taxon>Gammaproteobacteria</taxon>
        <taxon>Pasteurellales</taxon>
        <taxon>Psittacicellaceae</taxon>
        <taxon>Psittacicella</taxon>
    </lineage>
</organism>
<feature type="transmembrane region" description="Helical" evidence="1">
    <location>
        <begin position="145"/>
        <end position="164"/>
    </location>
</feature>
<evidence type="ECO:0000313" key="2">
    <source>
        <dbReference type="EMBL" id="RIY31775.1"/>
    </source>
</evidence>
<evidence type="ECO:0000256" key="1">
    <source>
        <dbReference type="SAM" id="Phobius"/>
    </source>
</evidence>
<dbReference type="AlphaFoldDB" id="A0A3A1Y2J4"/>
<accession>A0A3A1Y2J4</accession>
<feature type="transmembrane region" description="Helical" evidence="1">
    <location>
        <begin position="5"/>
        <end position="24"/>
    </location>
</feature>
<reference evidence="2 3" key="1">
    <citation type="submission" date="2017-08" db="EMBL/GenBank/DDBJ databases">
        <title>Reclassification of Bisgaard taxon 37 and 44.</title>
        <authorList>
            <person name="Christensen H."/>
        </authorList>
    </citation>
    <scope>NUCLEOTIDE SEQUENCE [LARGE SCALE GENOMIC DNA]</scope>
    <source>
        <strain evidence="2 3">B96_4</strain>
    </source>
</reference>
<keyword evidence="3" id="KW-1185">Reference proteome</keyword>
<name>A0A3A1Y2J4_9GAMM</name>
<sequence length="258" mass="30202">MITKFLLNNIANILFFLVLFLTLYTDQAVLYAGTIYVLVNVCVLTFRLMVEQGLWRNRLFLLQQIVYNATMGLSAHENDITYFAVGIAVYHALITFACWWLQRRGEYFVERYEPHYLYPIARLEAMGIEIQKENRRSTVKAVNELYLRNSFVLSCLYVVILPATNLSSQSWYVLWAFIFVPICNWYLIANLTVKVFSYFKGNLGVNFEETIKQMQAKTQAEFAKQNEMDPELAAKVEDLKEYIENKVKEQEKGQDKDK</sequence>
<keyword evidence="1" id="KW-0472">Membrane</keyword>
<proteinExistence type="predicted"/>
<feature type="transmembrane region" description="Helical" evidence="1">
    <location>
        <begin position="59"/>
        <end position="76"/>
    </location>
</feature>
<feature type="transmembrane region" description="Helical" evidence="1">
    <location>
        <begin position="30"/>
        <end position="50"/>
    </location>
</feature>
<gene>
    <name evidence="2" type="ORF">CJP74_06275</name>
</gene>
<protein>
    <submittedName>
        <fullName evidence="2">Uncharacterized protein</fullName>
    </submittedName>
</protein>
<keyword evidence="1" id="KW-0812">Transmembrane</keyword>
<feature type="transmembrane region" description="Helical" evidence="1">
    <location>
        <begin position="170"/>
        <end position="188"/>
    </location>
</feature>
<dbReference type="Proteomes" id="UP000266258">
    <property type="component" value="Unassembled WGS sequence"/>
</dbReference>
<dbReference type="EMBL" id="NRJH01000054">
    <property type="protein sequence ID" value="RIY31775.1"/>
    <property type="molecule type" value="Genomic_DNA"/>
</dbReference>
<comment type="caution">
    <text evidence="2">The sequence shown here is derived from an EMBL/GenBank/DDBJ whole genome shotgun (WGS) entry which is preliminary data.</text>
</comment>
<keyword evidence="1" id="KW-1133">Transmembrane helix</keyword>
<evidence type="ECO:0000313" key="3">
    <source>
        <dbReference type="Proteomes" id="UP000266258"/>
    </source>
</evidence>
<feature type="transmembrane region" description="Helical" evidence="1">
    <location>
        <begin position="82"/>
        <end position="101"/>
    </location>
</feature>